<dbReference type="InterPro" id="IPR051531">
    <property type="entry name" value="N-acetyltransferase"/>
</dbReference>
<dbReference type="InterPro" id="IPR016181">
    <property type="entry name" value="Acyl_CoA_acyltransferase"/>
</dbReference>
<dbReference type="EMBL" id="SHKR01000011">
    <property type="protein sequence ID" value="RZU19157.1"/>
    <property type="molecule type" value="Genomic_DNA"/>
</dbReference>
<sequence length="185" mass="20981">MFVRTERLTLRRFTPADAERFAAYRSDPDVAHYQGWDAPVSLTDAQETVERFGRGDPEAAGWFQYAVDLDGVLIGDLGLNLHENLMQAELGFTLATEYQGMGYASEAVRGLLEHLFVERELHRVSAEADARNTASARLLERVGFTQEGLRLSNTWFKGEWTDDLLFGYLRDDYLNRSRPTPAQST</sequence>
<keyword evidence="3" id="KW-1185">Reference proteome</keyword>
<proteinExistence type="predicted"/>
<dbReference type="PROSITE" id="PS51186">
    <property type="entry name" value="GNAT"/>
    <property type="match status" value="1"/>
</dbReference>
<feature type="domain" description="N-acetyltransferase" evidence="1">
    <location>
        <begin position="8"/>
        <end position="171"/>
    </location>
</feature>
<dbReference type="PANTHER" id="PTHR43792">
    <property type="entry name" value="GNAT FAMILY, PUTATIVE (AFU_ORTHOLOGUE AFUA_3G00765)-RELATED-RELATED"/>
    <property type="match status" value="1"/>
</dbReference>
<dbReference type="GO" id="GO:0016747">
    <property type="term" value="F:acyltransferase activity, transferring groups other than amino-acyl groups"/>
    <property type="evidence" value="ECO:0007669"/>
    <property type="project" value="InterPro"/>
</dbReference>
<organism evidence="2 3">
    <name type="scientific">Kribbella rubisoli</name>
    <dbReference type="NCBI Taxonomy" id="3075929"/>
    <lineage>
        <taxon>Bacteria</taxon>
        <taxon>Bacillati</taxon>
        <taxon>Actinomycetota</taxon>
        <taxon>Actinomycetes</taxon>
        <taxon>Propionibacteriales</taxon>
        <taxon>Kribbellaceae</taxon>
        <taxon>Kribbella</taxon>
    </lineage>
</organism>
<dbReference type="Pfam" id="PF13302">
    <property type="entry name" value="Acetyltransf_3"/>
    <property type="match status" value="1"/>
</dbReference>
<gene>
    <name evidence="2" type="ORF">EV645_1367</name>
</gene>
<dbReference type="PANTHER" id="PTHR43792:SF1">
    <property type="entry name" value="N-ACETYLTRANSFERASE DOMAIN-CONTAINING PROTEIN"/>
    <property type="match status" value="1"/>
</dbReference>
<dbReference type="OrthoDB" id="9132139at2"/>
<dbReference type="Gene3D" id="3.40.630.30">
    <property type="match status" value="1"/>
</dbReference>
<dbReference type="AlphaFoldDB" id="A0A4Q7X7V8"/>
<evidence type="ECO:0000313" key="3">
    <source>
        <dbReference type="Proteomes" id="UP000292027"/>
    </source>
</evidence>
<dbReference type="RefSeq" id="WP_130440796.1">
    <property type="nucleotide sequence ID" value="NZ_SHKR01000011.1"/>
</dbReference>
<accession>A0A4Q7X7V8</accession>
<reference evidence="2 3" key="1">
    <citation type="journal article" date="2015" name="Stand. Genomic Sci.">
        <title>Genomic Encyclopedia of Bacterial and Archaeal Type Strains, Phase III: the genomes of soil and plant-associated and newly described type strains.</title>
        <authorList>
            <person name="Whitman W.B."/>
            <person name="Woyke T."/>
            <person name="Klenk H.P."/>
            <person name="Zhou Y."/>
            <person name="Lilburn T.G."/>
            <person name="Beck B.J."/>
            <person name="De Vos P."/>
            <person name="Vandamme P."/>
            <person name="Eisen J.A."/>
            <person name="Garrity G."/>
            <person name="Hugenholtz P."/>
            <person name="Kyrpides N.C."/>
        </authorList>
    </citation>
    <scope>NUCLEOTIDE SEQUENCE [LARGE SCALE GENOMIC DNA]</scope>
    <source>
        <strain evidence="2 3">VKM Ac-2540</strain>
    </source>
</reference>
<dbReference type="InterPro" id="IPR000182">
    <property type="entry name" value="GNAT_dom"/>
</dbReference>
<evidence type="ECO:0000259" key="1">
    <source>
        <dbReference type="PROSITE" id="PS51186"/>
    </source>
</evidence>
<evidence type="ECO:0000313" key="2">
    <source>
        <dbReference type="EMBL" id="RZU19157.1"/>
    </source>
</evidence>
<name>A0A4Q7X7V8_9ACTN</name>
<dbReference type="SUPFAM" id="SSF55729">
    <property type="entry name" value="Acyl-CoA N-acyltransferases (Nat)"/>
    <property type="match status" value="1"/>
</dbReference>
<protein>
    <submittedName>
        <fullName evidence="2">Aminoglycoside 6'-N-acetyltransferase</fullName>
    </submittedName>
</protein>
<dbReference type="Proteomes" id="UP000292027">
    <property type="component" value="Unassembled WGS sequence"/>
</dbReference>
<comment type="caution">
    <text evidence="2">The sequence shown here is derived from an EMBL/GenBank/DDBJ whole genome shotgun (WGS) entry which is preliminary data.</text>
</comment>